<dbReference type="AlphaFoldDB" id="A0A392NYT7"/>
<comment type="caution">
    <text evidence="2">The sequence shown here is derived from an EMBL/GenBank/DDBJ whole genome shotgun (WGS) entry which is preliminary data.</text>
</comment>
<evidence type="ECO:0000313" key="3">
    <source>
        <dbReference type="Proteomes" id="UP000265520"/>
    </source>
</evidence>
<reference evidence="2 3" key="1">
    <citation type="journal article" date="2018" name="Front. Plant Sci.">
        <title>Red Clover (Trifolium pratense) and Zigzag Clover (T. medium) - A Picture of Genomic Similarities and Differences.</title>
        <authorList>
            <person name="Dluhosova J."/>
            <person name="Istvanek J."/>
            <person name="Nedelnik J."/>
            <person name="Repkova J."/>
        </authorList>
    </citation>
    <scope>NUCLEOTIDE SEQUENCE [LARGE SCALE GENOMIC DNA]</scope>
    <source>
        <strain evidence="3">cv. 10/8</strain>
        <tissue evidence="2">Leaf</tissue>
    </source>
</reference>
<proteinExistence type="predicted"/>
<dbReference type="GO" id="GO:0004523">
    <property type="term" value="F:RNA-DNA hybrid ribonuclease activity"/>
    <property type="evidence" value="ECO:0007669"/>
    <property type="project" value="InterPro"/>
</dbReference>
<dbReference type="PANTHER" id="PTHR47723">
    <property type="entry name" value="OS05G0353850 PROTEIN"/>
    <property type="match status" value="1"/>
</dbReference>
<accession>A0A392NYT7</accession>
<dbReference type="Gene3D" id="3.30.420.10">
    <property type="entry name" value="Ribonuclease H-like superfamily/Ribonuclease H"/>
    <property type="match status" value="1"/>
</dbReference>
<protein>
    <recommendedName>
        <fullName evidence="1">RNase H type-1 domain-containing protein</fullName>
    </recommendedName>
</protein>
<dbReference type="SUPFAM" id="SSF53098">
    <property type="entry name" value="Ribonuclease H-like"/>
    <property type="match status" value="1"/>
</dbReference>
<dbReference type="Pfam" id="PF13456">
    <property type="entry name" value="RVT_3"/>
    <property type="match status" value="1"/>
</dbReference>
<dbReference type="InterPro" id="IPR036397">
    <property type="entry name" value="RNaseH_sf"/>
</dbReference>
<dbReference type="Proteomes" id="UP000265520">
    <property type="component" value="Unassembled WGS sequence"/>
</dbReference>
<keyword evidence="3" id="KW-1185">Reference proteome</keyword>
<dbReference type="GO" id="GO:0003676">
    <property type="term" value="F:nucleic acid binding"/>
    <property type="evidence" value="ECO:0007669"/>
    <property type="project" value="InterPro"/>
</dbReference>
<dbReference type="InterPro" id="IPR053151">
    <property type="entry name" value="RNase_H-like"/>
</dbReference>
<organism evidence="2 3">
    <name type="scientific">Trifolium medium</name>
    <dbReference type="NCBI Taxonomy" id="97028"/>
    <lineage>
        <taxon>Eukaryota</taxon>
        <taxon>Viridiplantae</taxon>
        <taxon>Streptophyta</taxon>
        <taxon>Embryophyta</taxon>
        <taxon>Tracheophyta</taxon>
        <taxon>Spermatophyta</taxon>
        <taxon>Magnoliopsida</taxon>
        <taxon>eudicotyledons</taxon>
        <taxon>Gunneridae</taxon>
        <taxon>Pentapetalae</taxon>
        <taxon>rosids</taxon>
        <taxon>fabids</taxon>
        <taxon>Fabales</taxon>
        <taxon>Fabaceae</taxon>
        <taxon>Papilionoideae</taxon>
        <taxon>50 kb inversion clade</taxon>
        <taxon>NPAAA clade</taxon>
        <taxon>Hologalegina</taxon>
        <taxon>IRL clade</taxon>
        <taxon>Trifolieae</taxon>
        <taxon>Trifolium</taxon>
    </lineage>
</organism>
<dbReference type="InterPro" id="IPR002156">
    <property type="entry name" value="RNaseH_domain"/>
</dbReference>
<dbReference type="PANTHER" id="PTHR47723:SF19">
    <property type="entry name" value="POLYNUCLEOTIDYL TRANSFERASE, RIBONUCLEASE H-LIKE SUPERFAMILY PROTEIN"/>
    <property type="match status" value="1"/>
</dbReference>
<sequence>MKLSLLMLTATSLVIRVLLVSAVLFGMMVVVGYLHAELLALLFGLQLAWDKGLSNVICYSDSLNAIKLVTAPITPMHLYAAIMQKVKNLSSQLDCAT</sequence>
<evidence type="ECO:0000313" key="2">
    <source>
        <dbReference type="EMBL" id="MCI04266.1"/>
    </source>
</evidence>
<feature type="domain" description="RNase H type-1" evidence="1">
    <location>
        <begin position="34"/>
        <end position="93"/>
    </location>
</feature>
<dbReference type="InterPro" id="IPR012337">
    <property type="entry name" value="RNaseH-like_sf"/>
</dbReference>
<name>A0A392NYT7_9FABA</name>
<evidence type="ECO:0000259" key="1">
    <source>
        <dbReference type="Pfam" id="PF13456"/>
    </source>
</evidence>
<dbReference type="EMBL" id="LXQA010054799">
    <property type="protein sequence ID" value="MCI04266.1"/>
    <property type="molecule type" value="Genomic_DNA"/>
</dbReference>